<evidence type="ECO:0000256" key="6">
    <source>
        <dbReference type="ARBA" id="ARBA00022750"/>
    </source>
</evidence>
<proteinExistence type="predicted"/>
<feature type="domain" description="Chromo" evidence="18">
    <location>
        <begin position="1467"/>
        <end position="1531"/>
    </location>
</feature>
<keyword evidence="13" id="KW-0238">DNA-binding</keyword>
<dbReference type="GO" id="GO:0046872">
    <property type="term" value="F:metal ion binding"/>
    <property type="evidence" value="ECO:0007669"/>
    <property type="project" value="UniProtKB-KW"/>
</dbReference>
<organism evidence="21">
    <name type="scientific">Solanum lycopersicum</name>
    <name type="common">Tomato</name>
    <name type="synonym">Lycopersicon esculentum</name>
    <dbReference type="NCBI Taxonomy" id="4081"/>
    <lineage>
        <taxon>Eukaryota</taxon>
        <taxon>Viridiplantae</taxon>
        <taxon>Streptophyta</taxon>
        <taxon>Embryophyta</taxon>
        <taxon>Tracheophyta</taxon>
        <taxon>Spermatophyta</taxon>
        <taxon>Magnoliopsida</taxon>
        <taxon>eudicotyledons</taxon>
        <taxon>Gunneridae</taxon>
        <taxon>Pentapetalae</taxon>
        <taxon>asterids</taxon>
        <taxon>lamiids</taxon>
        <taxon>Solanales</taxon>
        <taxon>Solanaceae</taxon>
        <taxon>Solanoideae</taxon>
        <taxon>Solaneae</taxon>
        <taxon>Solanum</taxon>
        <taxon>Solanum subgen. Lycopersicon</taxon>
    </lineage>
</organism>
<dbReference type="SMART" id="SM00298">
    <property type="entry name" value="CHROMO"/>
    <property type="match status" value="1"/>
</dbReference>
<dbReference type="PANTHER" id="PTHR37984">
    <property type="entry name" value="PROTEIN CBG26694"/>
    <property type="match status" value="1"/>
</dbReference>
<keyword evidence="4" id="KW-0540">Nuclease</keyword>
<dbReference type="CDD" id="cd00024">
    <property type="entry name" value="CD_CSD"/>
    <property type="match status" value="1"/>
</dbReference>
<sequence length="1542" mass="175611">MVKNAELWELARKIESFVGFTEDVLADPTFVDLFTQIIELRVDAEKVQGEIGGYRQNVDNHITEILDFRATTTQKLEGLQKENENLRAELVVLCRAVATLSSTRVESSKVKIPDPKAFSGARSAKELENFIWDMEQYFTAARVPDADKLNITTMYLSGDAKLWWRTRNADDVSAGRPRIDTWDKLIKEMRDQFLPSNASWLARDKLKRLRQTGSVREYIKEFTSVMLDIQNMSDEDKLHNFISGMQGWAQNELRRQNVKDLPGAIAAADSLVDFRTTRPSTDVPSTSKNKKKNEKKGEWRKDSRKENANDKGKAQMKDGKDRPKSKDGNSKGCWTCGGPHLAKSCPNREKVNALLAGNVNQREEDEEIVAAMANPLGLSFNHIMGINNVREISSTSNPHASLIHIEMKVKEQCVMAMVDTGATHTFVDVKIATKLGLKLSKSPSYVKTVNAKAQAIVGMAYSVSMSTGNWVGKHNLMVMPLGDFEIILGIDFLRKYQFVPFPHLDGVMVMSGSDAGFLKGVHPFGNINKVAKKKDKEMLLSAMSIDKGLKKGDETILAALVEIKPDVKMEVPDCVAELLKQYADVMPPELPKKLPPRRDIDHKIELLPGTVAPAQAPYRMAPKELVELRKQLNELLDAGLIQPSKAPYGAPVLFQKKQDGTMRMCVDYRALNKATIKNKYSVPLVQDLMDRLSKACWFTKLDLRAGYWQVRIAEGDEPKTTCVTRYGSYEFLVMPFGLTNAPATFCNLMNNVLFDYLDDFVVVYLDDIVIYSRTLEEHVNHLSLVLSQLRKYTLYVKMEKCEFAQQEIKFLGHLVSKNQVRMDPKKVQAIVDWQAPRHVKDLRSFLGLANYYRKFIAGYSKKAASLTDLLKKDAKWVWSEQCEKAFQNLKNAIASEPILKLPDFELPFEVHTDASDKAIGGVLVQEGHPVAFESRKLNDAEQRYSTHEKEMVAVVHCLQVWRVYLLGTRFVVRTDNVANTFFKTQKKLSPKQARWQEFLAEYDFMWEHKPGKHNQVADALSRKEVFVAVYSISKLETDFYDRIRLCAANDSLYVKWMGQVQDGTMRRYWIEDDLLYFKGGRIVVPNQGGLRKDLMKEAYDSAWAGHPGVERMLALLSRVYFWPKMEDDIEAYVKTCHVCQVDKTERKKEAGLLQPLPIPERPWLSVSMDFISGFPKVDGKASIMVVVDRFSKYSVFIAAPELCSSEVAAELFYKHVIKYFGVPADIVSDRDTRFTGRFWTALFNMMGTELKFSTANHPQTDGQTERINHLLEEYLRHYVTASQRNWVELLDTAQFCYNLHKSSATEMSPFEIVLGKQPMTPLDVAKSKNQGKCPAAYRVARDRLEMLSEAQDSLRKAQQRMKKYADQHRRSVEFSVGDKVLLKLTPQIWKQIVSKTRHRGLIPKYDGPFEVVKRVGEVAYRLKLPERLKIHPTFHVSFLKPYFADEDDPDRNRSKRAPPSVPTQYDAEIEKILDHRVLGTSKKNTKTEFLVHWKGKSAADAVWEKAKDLWQFDAQIDDYLKTVSMRTSSSSGAGGLLDPQST</sequence>
<dbReference type="InterPro" id="IPR050951">
    <property type="entry name" value="Retrovirus_Pol_polyprotein"/>
</dbReference>
<keyword evidence="9" id="KW-0460">Magnesium</keyword>
<evidence type="ECO:0000256" key="5">
    <source>
        <dbReference type="ARBA" id="ARBA00022723"/>
    </source>
</evidence>
<dbReference type="CDD" id="cd01647">
    <property type="entry name" value="RT_LTR"/>
    <property type="match status" value="1"/>
</dbReference>
<evidence type="ECO:0000256" key="9">
    <source>
        <dbReference type="ARBA" id="ARBA00022842"/>
    </source>
</evidence>
<evidence type="ECO:0000256" key="11">
    <source>
        <dbReference type="ARBA" id="ARBA00022918"/>
    </source>
</evidence>
<keyword evidence="2" id="KW-0808">Transferase</keyword>
<evidence type="ECO:0000256" key="1">
    <source>
        <dbReference type="ARBA" id="ARBA00022670"/>
    </source>
</evidence>
<dbReference type="EMBL" id="AF119040">
    <property type="protein sequence ID" value="AAD13304.1"/>
    <property type="molecule type" value="Genomic_DNA"/>
</dbReference>
<dbReference type="InterPro" id="IPR023780">
    <property type="entry name" value="Chromo_domain"/>
</dbReference>
<evidence type="ECO:0000259" key="20">
    <source>
        <dbReference type="PROSITE" id="PS50994"/>
    </source>
</evidence>
<evidence type="ECO:0000256" key="2">
    <source>
        <dbReference type="ARBA" id="ARBA00022679"/>
    </source>
</evidence>
<evidence type="ECO:0000256" key="10">
    <source>
        <dbReference type="ARBA" id="ARBA00022908"/>
    </source>
</evidence>
<keyword evidence="5" id="KW-0479">Metal-binding</keyword>
<dbReference type="Pfam" id="PF24626">
    <property type="entry name" value="SH3_Tf2-1"/>
    <property type="match status" value="1"/>
</dbReference>
<feature type="coiled-coil region" evidence="16">
    <location>
        <begin position="69"/>
        <end position="96"/>
    </location>
</feature>
<dbReference type="InterPro" id="IPR001584">
    <property type="entry name" value="Integrase_cat-core"/>
</dbReference>
<keyword evidence="15" id="KW-0511">Multifunctional enzyme</keyword>
<protein>
    <submittedName>
        <fullName evidence="21">Polyprotein</fullName>
    </submittedName>
</protein>
<dbReference type="GO" id="GO:0003964">
    <property type="term" value="F:RNA-directed DNA polymerase activity"/>
    <property type="evidence" value="ECO:0007669"/>
    <property type="project" value="UniProtKB-KW"/>
</dbReference>
<reference evidence="21" key="1">
    <citation type="journal article" date="1999" name="Mol. Plant Microbe Interact.">
        <title>Homologues of the Cf-9 disease resistance gene (Hcr9s) are present at multiple loci on the short arm of tomato chromosome 1.</title>
        <authorList>
            <person name="Parniske M."/>
            <person name="Wulff B.B."/>
            <person name="Bonnema G."/>
            <person name="Thomas C.M."/>
            <person name="Jones D.A."/>
            <person name="Jones J.D."/>
        </authorList>
    </citation>
    <scope>NUCLEOTIDE SEQUENCE</scope>
</reference>
<dbReference type="Gene3D" id="1.10.340.70">
    <property type="match status" value="1"/>
</dbReference>
<dbReference type="GO" id="GO:0006508">
    <property type="term" value="P:proteolysis"/>
    <property type="evidence" value="ECO:0007669"/>
    <property type="project" value="UniProtKB-KW"/>
</dbReference>
<dbReference type="PROSITE" id="PS50013">
    <property type="entry name" value="CHROMO_2"/>
    <property type="match status" value="1"/>
</dbReference>
<evidence type="ECO:0000259" key="18">
    <source>
        <dbReference type="PROSITE" id="PS50013"/>
    </source>
</evidence>
<feature type="domain" description="Reverse transcriptase" evidence="19">
    <location>
        <begin position="636"/>
        <end position="815"/>
    </location>
</feature>
<keyword evidence="12" id="KW-0239">DNA-directed DNA polymerase</keyword>
<evidence type="ECO:0000256" key="17">
    <source>
        <dbReference type="SAM" id="MobiDB-lite"/>
    </source>
</evidence>
<evidence type="ECO:0000256" key="13">
    <source>
        <dbReference type="ARBA" id="ARBA00023125"/>
    </source>
</evidence>
<keyword evidence="1" id="KW-0645">Protease</keyword>
<dbReference type="Pfam" id="PF17921">
    <property type="entry name" value="Integrase_H2C2"/>
    <property type="match status" value="1"/>
</dbReference>
<dbReference type="SMR" id="Q9ZS84"/>
<evidence type="ECO:0000256" key="8">
    <source>
        <dbReference type="ARBA" id="ARBA00022801"/>
    </source>
</evidence>
<dbReference type="InterPro" id="IPR012337">
    <property type="entry name" value="RNaseH-like_sf"/>
</dbReference>
<dbReference type="InterPro" id="IPR000953">
    <property type="entry name" value="Chromo/chromo_shadow_dom"/>
</dbReference>
<dbReference type="InterPro" id="IPR056924">
    <property type="entry name" value="SH3_Tf2-1"/>
</dbReference>
<dbReference type="PANTHER" id="PTHR37984:SF5">
    <property type="entry name" value="PROTEIN NYNRIN-LIKE"/>
    <property type="match status" value="1"/>
</dbReference>
<dbReference type="InterPro" id="IPR043502">
    <property type="entry name" value="DNA/RNA_pol_sf"/>
</dbReference>
<evidence type="ECO:0000256" key="3">
    <source>
        <dbReference type="ARBA" id="ARBA00022695"/>
    </source>
</evidence>
<dbReference type="InterPro" id="IPR043128">
    <property type="entry name" value="Rev_trsase/Diguanyl_cyclase"/>
</dbReference>
<feature type="domain" description="Integrase catalytic" evidence="20">
    <location>
        <begin position="1158"/>
        <end position="1317"/>
    </location>
</feature>
<dbReference type="GO" id="GO:0006310">
    <property type="term" value="P:DNA recombination"/>
    <property type="evidence" value="ECO:0007669"/>
    <property type="project" value="UniProtKB-KW"/>
</dbReference>
<dbReference type="Pfam" id="PF03732">
    <property type="entry name" value="Retrotrans_gag"/>
    <property type="match status" value="1"/>
</dbReference>
<dbReference type="PROSITE" id="PS50994">
    <property type="entry name" value="INTEGRASE"/>
    <property type="match status" value="1"/>
</dbReference>
<keyword evidence="6" id="KW-0064">Aspartyl protease</keyword>
<evidence type="ECO:0000256" key="12">
    <source>
        <dbReference type="ARBA" id="ARBA00022932"/>
    </source>
</evidence>
<dbReference type="Gene3D" id="3.30.70.270">
    <property type="match status" value="2"/>
</dbReference>
<feature type="compositionally biased region" description="Polar residues" evidence="17">
    <location>
        <begin position="277"/>
        <end position="287"/>
    </location>
</feature>
<dbReference type="SUPFAM" id="SSF50630">
    <property type="entry name" value="Acid proteases"/>
    <property type="match status" value="1"/>
</dbReference>
<dbReference type="GO" id="GO:0003677">
    <property type="term" value="F:DNA binding"/>
    <property type="evidence" value="ECO:0007669"/>
    <property type="project" value="UniProtKB-KW"/>
</dbReference>
<dbReference type="InterPro" id="IPR021109">
    <property type="entry name" value="Peptidase_aspartic_dom_sf"/>
</dbReference>
<dbReference type="Gene3D" id="2.40.70.10">
    <property type="entry name" value="Acid Proteases"/>
    <property type="match status" value="1"/>
</dbReference>
<dbReference type="Gene3D" id="3.10.10.10">
    <property type="entry name" value="HIV Type 1 Reverse Transcriptase, subunit A, domain 1"/>
    <property type="match status" value="1"/>
</dbReference>
<evidence type="ECO:0000256" key="15">
    <source>
        <dbReference type="ARBA" id="ARBA00023268"/>
    </source>
</evidence>
<keyword evidence="3" id="KW-0548">Nucleotidyltransferase</keyword>
<dbReference type="InterPro" id="IPR036397">
    <property type="entry name" value="RNaseH_sf"/>
</dbReference>
<dbReference type="Gene3D" id="3.30.420.10">
    <property type="entry name" value="Ribonuclease H-like superfamily/Ribonuclease H"/>
    <property type="match status" value="1"/>
</dbReference>
<dbReference type="PROSITE" id="PS50878">
    <property type="entry name" value="RT_POL"/>
    <property type="match status" value="1"/>
</dbReference>
<dbReference type="Pfam" id="PF13975">
    <property type="entry name" value="gag-asp_proteas"/>
    <property type="match status" value="1"/>
</dbReference>
<evidence type="ECO:0000259" key="19">
    <source>
        <dbReference type="PROSITE" id="PS50878"/>
    </source>
</evidence>
<dbReference type="InterPro" id="IPR000477">
    <property type="entry name" value="RT_dom"/>
</dbReference>
<dbReference type="GO" id="GO:0015074">
    <property type="term" value="P:DNA integration"/>
    <property type="evidence" value="ECO:0007669"/>
    <property type="project" value="UniProtKB-KW"/>
</dbReference>
<keyword evidence="16" id="KW-0175">Coiled coil</keyword>
<name>Q9ZS84_SOLLC</name>
<dbReference type="CDD" id="cd00303">
    <property type="entry name" value="retropepsin_like"/>
    <property type="match status" value="1"/>
</dbReference>
<dbReference type="InterPro" id="IPR041588">
    <property type="entry name" value="Integrase_H2C2"/>
</dbReference>
<dbReference type="Pfam" id="PF17919">
    <property type="entry name" value="RT_RNaseH_2"/>
    <property type="match status" value="1"/>
</dbReference>
<evidence type="ECO:0000256" key="16">
    <source>
        <dbReference type="SAM" id="Coils"/>
    </source>
</evidence>
<dbReference type="FunFam" id="1.10.340.70:FF:000001">
    <property type="entry name" value="Retrovirus-related Pol polyprotein from transposon gypsy-like Protein"/>
    <property type="match status" value="1"/>
</dbReference>
<keyword evidence="10" id="KW-0229">DNA integration</keyword>
<dbReference type="InterPro" id="IPR005162">
    <property type="entry name" value="Retrotrans_gag_dom"/>
</dbReference>
<evidence type="ECO:0000256" key="14">
    <source>
        <dbReference type="ARBA" id="ARBA00023172"/>
    </source>
</evidence>
<dbReference type="CDD" id="cd09274">
    <property type="entry name" value="RNase_HI_RT_Ty3"/>
    <property type="match status" value="1"/>
</dbReference>
<accession>Q9ZS84</accession>
<keyword evidence="8" id="KW-0378">Hydrolase</keyword>
<dbReference type="GO" id="GO:0003887">
    <property type="term" value="F:DNA-directed DNA polymerase activity"/>
    <property type="evidence" value="ECO:0007669"/>
    <property type="project" value="UniProtKB-KW"/>
</dbReference>
<dbReference type="InterPro" id="IPR041577">
    <property type="entry name" value="RT_RNaseH_2"/>
</dbReference>
<feature type="compositionally biased region" description="Basic and acidic residues" evidence="17">
    <location>
        <begin position="295"/>
        <end position="329"/>
    </location>
</feature>
<dbReference type="GO" id="GO:0004519">
    <property type="term" value="F:endonuclease activity"/>
    <property type="evidence" value="ECO:0007669"/>
    <property type="project" value="UniProtKB-KW"/>
</dbReference>
<dbReference type="SUPFAM" id="SSF54160">
    <property type="entry name" value="Chromo domain-like"/>
    <property type="match status" value="1"/>
</dbReference>
<keyword evidence="14" id="KW-0233">DNA recombination</keyword>
<dbReference type="SUPFAM" id="SSF56672">
    <property type="entry name" value="DNA/RNA polymerases"/>
    <property type="match status" value="1"/>
</dbReference>
<dbReference type="Gene3D" id="2.40.50.40">
    <property type="match status" value="1"/>
</dbReference>
<dbReference type="Pfam" id="PF00385">
    <property type="entry name" value="Chromo"/>
    <property type="match status" value="1"/>
</dbReference>
<dbReference type="FunFam" id="3.30.70.270:FF:000020">
    <property type="entry name" value="Transposon Tf2-6 polyprotein-like Protein"/>
    <property type="match status" value="1"/>
</dbReference>
<dbReference type="InterPro" id="IPR016197">
    <property type="entry name" value="Chromo-like_dom_sf"/>
</dbReference>
<dbReference type="PIR" id="T17459">
    <property type="entry name" value="T17459"/>
</dbReference>
<reference evidence="21" key="2">
    <citation type="journal article" date="1999" name="Proc. Natl. Acad. Sci. U.S.A.">
        <title>Recombination between diverged clusters of the tomato Cf-9 plant disease resistance gene family.</title>
        <authorList>
            <person name="Parniske M."/>
            <person name="Jones J.D."/>
        </authorList>
    </citation>
    <scope>NUCLEOTIDE SEQUENCE</scope>
</reference>
<keyword evidence="11" id="KW-0695">RNA-directed DNA polymerase</keyword>
<feature type="region of interest" description="Disordered" evidence="17">
    <location>
        <begin position="276"/>
        <end position="339"/>
    </location>
</feature>
<dbReference type="SUPFAM" id="SSF53098">
    <property type="entry name" value="Ribonuclease H-like"/>
    <property type="match status" value="1"/>
</dbReference>
<evidence type="ECO:0000256" key="4">
    <source>
        <dbReference type="ARBA" id="ARBA00022722"/>
    </source>
</evidence>
<evidence type="ECO:0000313" key="21">
    <source>
        <dbReference type="EMBL" id="AAD13304.1"/>
    </source>
</evidence>
<dbReference type="FunFam" id="3.10.20.370:FF:000001">
    <property type="entry name" value="Retrovirus-related Pol polyprotein from transposon 17.6-like protein"/>
    <property type="match status" value="1"/>
</dbReference>
<dbReference type="GO" id="GO:0004190">
    <property type="term" value="F:aspartic-type endopeptidase activity"/>
    <property type="evidence" value="ECO:0007669"/>
    <property type="project" value="UniProtKB-KW"/>
</dbReference>
<keyword evidence="7" id="KW-0255">Endonuclease</keyword>
<evidence type="ECO:0000256" key="7">
    <source>
        <dbReference type="ARBA" id="ARBA00022759"/>
    </source>
</evidence>
<dbReference type="Pfam" id="PF00078">
    <property type="entry name" value="RVT_1"/>
    <property type="match status" value="1"/>
</dbReference>